<proteinExistence type="predicted"/>
<dbReference type="GO" id="GO:0030003">
    <property type="term" value="P:intracellular monoatomic cation homeostasis"/>
    <property type="evidence" value="ECO:0007669"/>
    <property type="project" value="TreeGrafter"/>
</dbReference>
<keyword evidence="5" id="KW-1185">Reference proteome</keyword>
<organism evidence="4 5">
    <name type="scientific">Cocos nucifera</name>
    <name type="common">Coconut palm</name>
    <dbReference type="NCBI Taxonomy" id="13894"/>
    <lineage>
        <taxon>Eukaryota</taxon>
        <taxon>Viridiplantae</taxon>
        <taxon>Streptophyta</taxon>
        <taxon>Embryophyta</taxon>
        <taxon>Tracheophyta</taxon>
        <taxon>Spermatophyta</taxon>
        <taxon>Magnoliopsida</taxon>
        <taxon>Liliopsida</taxon>
        <taxon>Arecaceae</taxon>
        <taxon>Arecoideae</taxon>
        <taxon>Cocoseae</taxon>
        <taxon>Attaleinae</taxon>
        <taxon>Cocos</taxon>
    </lineage>
</organism>
<dbReference type="OrthoDB" id="275278at2759"/>
<dbReference type="InterPro" id="IPR044202">
    <property type="entry name" value="LETM1/MDM38-like"/>
</dbReference>
<evidence type="ECO:0000313" key="5">
    <source>
        <dbReference type="Proteomes" id="UP000797356"/>
    </source>
</evidence>
<evidence type="ECO:0000313" key="4">
    <source>
        <dbReference type="EMBL" id="KAG1342325.1"/>
    </source>
</evidence>
<accession>A0A8K0N1I0</accession>
<evidence type="ECO:0000256" key="3">
    <source>
        <dbReference type="SAM" id="SignalP"/>
    </source>
</evidence>
<keyword evidence="1" id="KW-0175">Coiled coil</keyword>
<dbReference type="EMBL" id="CM017876">
    <property type="protein sequence ID" value="KAG1342325.1"/>
    <property type="molecule type" value="Genomic_DNA"/>
</dbReference>
<feature type="transmembrane region" description="Helical" evidence="2">
    <location>
        <begin position="472"/>
        <end position="497"/>
    </location>
</feature>
<evidence type="ECO:0000256" key="1">
    <source>
        <dbReference type="SAM" id="Coils"/>
    </source>
</evidence>
<reference evidence="4" key="1">
    <citation type="journal article" date="2017" name="Gigascience">
        <title>The genome draft of coconut (Cocos nucifera).</title>
        <authorList>
            <person name="Xiao Y."/>
            <person name="Xu P."/>
            <person name="Fan H."/>
            <person name="Baudouin L."/>
            <person name="Xia W."/>
            <person name="Bocs S."/>
            <person name="Xu J."/>
            <person name="Li Q."/>
            <person name="Guo A."/>
            <person name="Zhou L."/>
            <person name="Li J."/>
            <person name="Wu Y."/>
            <person name="Ma Z."/>
            <person name="Armero A."/>
            <person name="Issali A.E."/>
            <person name="Liu N."/>
            <person name="Peng M."/>
            <person name="Yang Y."/>
        </authorList>
    </citation>
    <scope>NUCLEOTIDE SEQUENCE</scope>
    <source>
        <tissue evidence="4">Spear leaf of Hainan Tall coconut</tissue>
    </source>
</reference>
<keyword evidence="3" id="KW-0732">Signal</keyword>
<reference evidence="4" key="2">
    <citation type="submission" date="2019-07" db="EMBL/GenBank/DDBJ databases">
        <authorList>
            <person name="Yang Y."/>
            <person name="Bocs S."/>
            <person name="Baudouin L."/>
        </authorList>
    </citation>
    <scope>NUCLEOTIDE SEQUENCE</scope>
    <source>
        <tissue evidence="4">Spear leaf of Hainan Tall coconut</tissue>
    </source>
</reference>
<feature type="signal peptide" evidence="3">
    <location>
        <begin position="1"/>
        <end position="23"/>
    </location>
</feature>
<name>A0A8K0N1I0_COCNU</name>
<dbReference type="PANTHER" id="PTHR14009">
    <property type="entry name" value="LEUCINE ZIPPER-EF-HAND CONTAINING TRANSMEMBRANE PROTEIN"/>
    <property type="match status" value="1"/>
</dbReference>
<dbReference type="AlphaFoldDB" id="A0A8K0N1I0"/>
<dbReference type="Proteomes" id="UP000797356">
    <property type="component" value="Chromosome 5"/>
</dbReference>
<dbReference type="PANTHER" id="PTHR14009:SF9">
    <property type="entry name" value="LETM1-LIKE PROTEIN"/>
    <property type="match status" value="1"/>
</dbReference>
<sequence>MNDLSLIMLALSCVAAITKLGSAKVSCSQFFSMVPDVTGRLMDMLLDFLPIKEAYYSIKDIGLHREFLFHFGPRAAVGKFKNDQAVEEIAFWVDLLQKQLQRAIDRERIWSRLTTCESIEVVCEELEWLPFYQRSLSNPTLDDKDKRDGSPREEAITRSLNVCSYWMTSFIKYSKWLENPSNIKAARFLSRGHAMLNKCIKELDVVKDKKEKEFVEHQGSCGSERNSPVEPELDSFDKALESVEEALNRLEDLLQELHLSNANPGTEHLKAACSDLERIRKLKKEAEFLEASFRAKAASLEQVAIAVVDNQDLELNEIHRFELLRNELIELEKRVQRSTNDSQNEKEADLIDDKDKHAPAAVNTLFVKAPKKDSVIAKSMEKIKETTTVELIFKYRAVPAGMGHTIPSIVLIPVFIVPSHIGWYRAYLTILDVWQGTQLLAIDVAAAMVLLKRALTGDELTEKEKKALQRTLTDLASVVPIGFLMLLPIMILITSAWRSWDITIRSNHFESLFTSPSLIILSIDHPFLMALMLGIKFLAKLSHLPSLSSLIQILENFRDSYPIANAILMGKSSGKNDKTILKMLGSRDTIKSEVDHEECQILKPMSYGRIANLKAHMDHRNGLKETEMFFDSYPIANAILMGKSSGKNDKTILKMLGSRDTIKSEVDHEECQILKPMSYGRIANLKAHMDHRNGLKETEMSKELEKIHCKNLQEHGSLLCV</sequence>
<evidence type="ECO:0000256" key="2">
    <source>
        <dbReference type="SAM" id="Phobius"/>
    </source>
</evidence>
<feature type="chain" id="PRO_5035476567" evidence="3">
    <location>
        <begin position="24"/>
        <end position="721"/>
    </location>
</feature>
<keyword evidence="2" id="KW-0472">Membrane</keyword>
<feature type="transmembrane region" description="Helical" evidence="2">
    <location>
        <begin position="517"/>
        <end position="539"/>
    </location>
</feature>
<keyword evidence="2" id="KW-0812">Transmembrane</keyword>
<keyword evidence="2" id="KW-1133">Transmembrane helix</keyword>
<comment type="caution">
    <text evidence="4">The sequence shown here is derived from an EMBL/GenBank/DDBJ whole genome shotgun (WGS) entry which is preliminary data.</text>
</comment>
<feature type="coiled-coil region" evidence="1">
    <location>
        <begin position="321"/>
        <end position="348"/>
    </location>
</feature>
<protein>
    <submittedName>
        <fullName evidence="4">Uncharacterized protein</fullName>
    </submittedName>
</protein>
<feature type="coiled-coil region" evidence="1">
    <location>
        <begin position="233"/>
        <end position="263"/>
    </location>
</feature>
<gene>
    <name evidence="4" type="ORF">COCNU_05G005540</name>
</gene>
<dbReference type="GO" id="GO:0005743">
    <property type="term" value="C:mitochondrial inner membrane"/>
    <property type="evidence" value="ECO:0007669"/>
    <property type="project" value="InterPro"/>
</dbReference>